<keyword evidence="2" id="KW-1185">Reference proteome</keyword>
<dbReference type="EMBL" id="CAAALY010272564">
    <property type="protein sequence ID" value="VEL42095.1"/>
    <property type="molecule type" value="Genomic_DNA"/>
</dbReference>
<dbReference type="Proteomes" id="UP000784294">
    <property type="component" value="Unassembled WGS sequence"/>
</dbReference>
<name>A0A3S5B761_9PLAT</name>
<dbReference type="AlphaFoldDB" id="A0A3S5B761"/>
<sequence>MLTVPPVGVANCYQSPETTKDKRLSEHWVLPVGLVANGAKCAVSPANQHKDFAIPVSIFLPLLGQEMALT</sequence>
<proteinExistence type="predicted"/>
<organism evidence="1 2">
    <name type="scientific">Protopolystoma xenopodis</name>
    <dbReference type="NCBI Taxonomy" id="117903"/>
    <lineage>
        <taxon>Eukaryota</taxon>
        <taxon>Metazoa</taxon>
        <taxon>Spiralia</taxon>
        <taxon>Lophotrochozoa</taxon>
        <taxon>Platyhelminthes</taxon>
        <taxon>Monogenea</taxon>
        <taxon>Polyopisthocotylea</taxon>
        <taxon>Polystomatidea</taxon>
        <taxon>Polystomatidae</taxon>
        <taxon>Protopolystoma</taxon>
    </lineage>
</organism>
<protein>
    <submittedName>
        <fullName evidence="1">Uncharacterized protein</fullName>
    </submittedName>
</protein>
<accession>A0A3S5B761</accession>
<gene>
    <name evidence="1" type="ORF">PXEA_LOCUS35535</name>
</gene>
<reference evidence="1" key="1">
    <citation type="submission" date="2018-11" db="EMBL/GenBank/DDBJ databases">
        <authorList>
            <consortium name="Pathogen Informatics"/>
        </authorList>
    </citation>
    <scope>NUCLEOTIDE SEQUENCE</scope>
</reference>
<evidence type="ECO:0000313" key="2">
    <source>
        <dbReference type="Proteomes" id="UP000784294"/>
    </source>
</evidence>
<comment type="caution">
    <text evidence="1">The sequence shown here is derived from an EMBL/GenBank/DDBJ whole genome shotgun (WGS) entry which is preliminary data.</text>
</comment>
<evidence type="ECO:0000313" key="1">
    <source>
        <dbReference type="EMBL" id="VEL42095.1"/>
    </source>
</evidence>